<proteinExistence type="predicted"/>
<feature type="compositionally biased region" description="Polar residues" evidence="1">
    <location>
        <begin position="1"/>
        <end position="12"/>
    </location>
</feature>
<reference evidence="2 3" key="1">
    <citation type="submission" date="2016-09" db="EMBL/GenBank/DDBJ databases">
        <title>Pseudonocardia autotrophica DSM535, a candidate organism with high potential of specific P450 cytochromes.</title>
        <authorList>
            <person name="Grumaz C."/>
            <person name="Vainshtein Y."/>
            <person name="Kirstahler P."/>
            <person name="Sohn K."/>
        </authorList>
    </citation>
    <scope>NUCLEOTIDE SEQUENCE [LARGE SCALE GENOMIC DNA]</scope>
    <source>
        <strain evidence="2 3">DSM 535</strain>
    </source>
</reference>
<sequence>MPGSPTFRTRTVTLPPGASRPHHEDEWRGALVVVDVGMIELLCAAGGRRRFGTGSVLWFTGLDLVLVRNPGEHDAVFRGISRAAG</sequence>
<name>A0A1Y2N0D8_PSEAH</name>
<evidence type="ECO:0008006" key="4">
    <source>
        <dbReference type="Google" id="ProtNLM"/>
    </source>
</evidence>
<organism evidence="2 3">
    <name type="scientific">Pseudonocardia autotrophica</name>
    <name type="common">Amycolata autotrophica</name>
    <name type="synonym">Nocardia autotrophica</name>
    <dbReference type="NCBI Taxonomy" id="2074"/>
    <lineage>
        <taxon>Bacteria</taxon>
        <taxon>Bacillati</taxon>
        <taxon>Actinomycetota</taxon>
        <taxon>Actinomycetes</taxon>
        <taxon>Pseudonocardiales</taxon>
        <taxon>Pseudonocardiaceae</taxon>
        <taxon>Pseudonocardia</taxon>
    </lineage>
</organism>
<keyword evidence="3" id="KW-1185">Reference proteome</keyword>
<accession>A0A1Y2N0D8</accession>
<dbReference type="AlphaFoldDB" id="A0A1Y2N0D8"/>
<evidence type="ECO:0000313" key="3">
    <source>
        <dbReference type="Proteomes" id="UP000194360"/>
    </source>
</evidence>
<comment type="caution">
    <text evidence="2">The sequence shown here is derived from an EMBL/GenBank/DDBJ whole genome shotgun (WGS) entry which is preliminary data.</text>
</comment>
<dbReference type="Gene3D" id="2.60.120.10">
    <property type="entry name" value="Jelly Rolls"/>
    <property type="match status" value="1"/>
</dbReference>
<dbReference type="InterPro" id="IPR011051">
    <property type="entry name" value="RmlC_Cupin_sf"/>
</dbReference>
<dbReference type="RefSeq" id="WP_232021270.1">
    <property type="nucleotide sequence ID" value="NZ_AP018920.1"/>
</dbReference>
<protein>
    <recommendedName>
        <fullName evidence="4">Cupin domain protein</fullName>
    </recommendedName>
</protein>
<gene>
    <name evidence="2" type="ORF">BG845_02263</name>
</gene>
<evidence type="ECO:0000313" key="2">
    <source>
        <dbReference type="EMBL" id="OSY40924.1"/>
    </source>
</evidence>
<evidence type="ECO:0000256" key="1">
    <source>
        <dbReference type="SAM" id="MobiDB-lite"/>
    </source>
</evidence>
<dbReference type="SUPFAM" id="SSF51182">
    <property type="entry name" value="RmlC-like cupins"/>
    <property type="match status" value="1"/>
</dbReference>
<dbReference type="InterPro" id="IPR014710">
    <property type="entry name" value="RmlC-like_jellyroll"/>
</dbReference>
<feature type="region of interest" description="Disordered" evidence="1">
    <location>
        <begin position="1"/>
        <end position="23"/>
    </location>
</feature>
<dbReference type="Proteomes" id="UP000194360">
    <property type="component" value="Unassembled WGS sequence"/>
</dbReference>
<dbReference type="EMBL" id="MIGB01000010">
    <property type="protein sequence ID" value="OSY40924.1"/>
    <property type="molecule type" value="Genomic_DNA"/>
</dbReference>